<dbReference type="HOGENOM" id="CLU_3209739_0_0_6"/>
<comment type="caution">
    <text evidence="2">The sequence shown here is derived from an EMBL/GenBank/DDBJ whole genome shotgun (WGS) entry which is preliminary data.</text>
</comment>
<accession>A4BKT4</accession>
<evidence type="ECO:0000313" key="3">
    <source>
        <dbReference type="Proteomes" id="UP000005953"/>
    </source>
</evidence>
<protein>
    <submittedName>
        <fullName evidence="2">Uncharacterized protein</fullName>
    </submittedName>
</protein>
<evidence type="ECO:0000256" key="1">
    <source>
        <dbReference type="SAM" id="Phobius"/>
    </source>
</evidence>
<organism evidence="2 3">
    <name type="scientific">Reinekea blandensis MED297</name>
    <dbReference type="NCBI Taxonomy" id="314283"/>
    <lineage>
        <taxon>Bacteria</taxon>
        <taxon>Pseudomonadati</taxon>
        <taxon>Pseudomonadota</taxon>
        <taxon>Gammaproteobacteria</taxon>
        <taxon>Oceanospirillales</taxon>
        <taxon>Saccharospirillaceae</taxon>
        <taxon>Reinekea</taxon>
    </lineage>
</organism>
<keyword evidence="3" id="KW-1185">Reference proteome</keyword>
<name>A4BKT4_9GAMM</name>
<dbReference type="EMBL" id="AAOE01000051">
    <property type="protein sequence ID" value="EAR07272.1"/>
    <property type="molecule type" value="Genomic_DNA"/>
</dbReference>
<feature type="transmembrane region" description="Helical" evidence="1">
    <location>
        <begin position="12"/>
        <end position="42"/>
    </location>
</feature>
<keyword evidence="1" id="KW-0472">Membrane</keyword>
<sequence>SSARAWVKNSWIIGLPALLMAGQLFILIFGVILMTFVSFMFLDEA</sequence>
<dbReference type="Proteomes" id="UP000005953">
    <property type="component" value="Unassembled WGS sequence"/>
</dbReference>
<feature type="non-terminal residue" evidence="2">
    <location>
        <position position="1"/>
    </location>
</feature>
<evidence type="ECO:0000313" key="2">
    <source>
        <dbReference type="EMBL" id="EAR07272.1"/>
    </source>
</evidence>
<dbReference type="AlphaFoldDB" id="A4BKT4"/>
<keyword evidence="1" id="KW-0812">Transmembrane</keyword>
<reference evidence="2 3" key="1">
    <citation type="submission" date="2006-02" db="EMBL/GenBank/DDBJ databases">
        <authorList>
            <person name="Pinhassi J."/>
            <person name="Pedros-Alio C."/>
            <person name="Ferriera S."/>
            <person name="Johnson J."/>
            <person name="Kravitz S."/>
            <person name="Halpern A."/>
            <person name="Remington K."/>
            <person name="Beeson K."/>
            <person name="Tran B."/>
            <person name="Rogers Y.-H."/>
            <person name="Friedman R."/>
            <person name="Venter J.C."/>
        </authorList>
    </citation>
    <scope>NUCLEOTIDE SEQUENCE [LARGE SCALE GENOMIC DNA]</scope>
    <source>
        <strain evidence="2 3">MED297</strain>
    </source>
</reference>
<keyword evidence="1" id="KW-1133">Transmembrane helix</keyword>
<proteinExistence type="predicted"/>
<gene>
    <name evidence="2" type="ORF">MED297_03385</name>
</gene>